<dbReference type="Proteomes" id="UP001236369">
    <property type="component" value="Unassembled WGS sequence"/>
</dbReference>
<accession>A0ABU0HFG8</accession>
<evidence type="ECO:0000313" key="2">
    <source>
        <dbReference type="Proteomes" id="UP001236369"/>
    </source>
</evidence>
<gene>
    <name evidence="1" type="ORF">QO016_000543</name>
</gene>
<comment type="caution">
    <text evidence="1">The sequence shown here is derived from an EMBL/GenBank/DDBJ whole genome shotgun (WGS) entry which is preliminary data.</text>
</comment>
<dbReference type="RefSeq" id="WP_238252140.1">
    <property type="nucleotide sequence ID" value="NZ_BPQX01000054.1"/>
</dbReference>
<reference evidence="1 2" key="1">
    <citation type="submission" date="2023-07" db="EMBL/GenBank/DDBJ databases">
        <title>Genomic Encyclopedia of Type Strains, Phase IV (KMG-IV): sequencing the most valuable type-strain genomes for metagenomic binning, comparative biology and taxonomic classification.</title>
        <authorList>
            <person name="Goeker M."/>
        </authorList>
    </citation>
    <scope>NUCLEOTIDE SEQUENCE [LARGE SCALE GENOMIC DNA]</scope>
    <source>
        <strain evidence="1 2">DSM 19562</strain>
    </source>
</reference>
<dbReference type="Gene3D" id="1.20.1220.20">
    <property type="entry name" value="Uncharcterised protein PF01724"/>
    <property type="match status" value="1"/>
</dbReference>
<proteinExistence type="predicted"/>
<organism evidence="1 2">
    <name type="scientific">Methylobacterium persicinum</name>
    <dbReference type="NCBI Taxonomy" id="374426"/>
    <lineage>
        <taxon>Bacteria</taxon>
        <taxon>Pseudomonadati</taxon>
        <taxon>Pseudomonadota</taxon>
        <taxon>Alphaproteobacteria</taxon>
        <taxon>Hyphomicrobiales</taxon>
        <taxon>Methylobacteriaceae</taxon>
        <taxon>Methylobacterium</taxon>
    </lineage>
</organism>
<evidence type="ECO:0000313" key="1">
    <source>
        <dbReference type="EMBL" id="MDQ0441066.1"/>
    </source>
</evidence>
<keyword evidence="2" id="KW-1185">Reference proteome</keyword>
<protein>
    <submittedName>
        <fullName evidence="1">Uncharacterized protein</fullName>
    </submittedName>
</protein>
<sequence length="112" mass="11719">MNADVERVRDALAELIKAALLSDDAKSLACREAGAAKVAALASAPPDPGRVKIDGAWTLAIQDAETPELAPYEGQVNLTLPRQCPFGLDELTAPGFDCDAAVERIRKSASTG</sequence>
<dbReference type="EMBL" id="JAUSVV010000001">
    <property type="protein sequence ID" value="MDQ0441066.1"/>
    <property type="molecule type" value="Genomic_DNA"/>
</dbReference>
<name>A0ABU0HFG8_9HYPH</name>